<dbReference type="Proteomes" id="UP001595840">
    <property type="component" value="Unassembled WGS sequence"/>
</dbReference>
<dbReference type="InterPro" id="IPR003593">
    <property type="entry name" value="AAA+_ATPase"/>
</dbReference>
<dbReference type="RefSeq" id="WP_290260449.1">
    <property type="nucleotide sequence ID" value="NZ_JAUFQG010000004.1"/>
</dbReference>
<accession>A0ABV8V3L4</accession>
<dbReference type="InterPro" id="IPR027417">
    <property type="entry name" value="P-loop_NTPase"/>
</dbReference>
<dbReference type="PROSITE" id="PS50893">
    <property type="entry name" value="ABC_TRANSPORTER_2"/>
    <property type="match status" value="1"/>
</dbReference>
<evidence type="ECO:0000256" key="2">
    <source>
        <dbReference type="ARBA" id="ARBA00022840"/>
    </source>
</evidence>
<dbReference type="PROSITE" id="PS00211">
    <property type="entry name" value="ABC_TRANSPORTER_1"/>
    <property type="match status" value="1"/>
</dbReference>
<feature type="domain" description="ABC transporter" evidence="3">
    <location>
        <begin position="5"/>
        <end position="222"/>
    </location>
</feature>
<keyword evidence="1" id="KW-0547">Nucleotide-binding</keyword>
<reference evidence="5" key="1">
    <citation type="journal article" date="2019" name="Int. J. Syst. Evol. Microbiol.">
        <title>The Global Catalogue of Microorganisms (GCM) 10K type strain sequencing project: providing services to taxonomists for standard genome sequencing and annotation.</title>
        <authorList>
            <consortium name="The Broad Institute Genomics Platform"/>
            <consortium name="The Broad Institute Genome Sequencing Center for Infectious Disease"/>
            <person name="Wu L."/>
            <person name="Ma J."/>
        </authorList>
    </citation>
    <scope>NUCLEOTIDE SEQUENCE [LARGE SCALE GENOMIC DNA]</scope>
    <source>
        <strain evidence="5">CECT 8570</strain>
    </source>
</reference>
<dbReference type="SUPFAM" id="SSF52540">
    <property type="entry name" value="P-loop containing nucleoside triphosphate hydrolases"/>
    <property type="match status" value="1"/>
</dbReference>
<organism evidence="4 5">
    <name type="scientific">Simiduia curdlanivorans</name>
    <dbReference type="NCBI Taxonomy" id="1492769"/>
    <lineage>
        <taxon>Bacteria</taxon>
        <taxon>Pseudomonadati</taxon>
        <taxon>Pseudomonadota</taxon>
        <taxon>Gammaproteobacteria</taxon>
        <taxon>Cellvibrionales</taxon>
        <taxon>Cellvibrionaceae</taxon>
        <taxon>Simiduia</taxon>
    </lineage>
</organism>
<proteinExistence type="predicted"/>
<keyword evidence="5" id="KW-1185">Reference proteome</keyword>
<protein>
    <submittedName>
        <fullName evidence="4">ATP-binding cassette domain-containing protein</fullName>
    </submittedName>
</protein>
<comment type="caution">
    <text evidence="4">The sequence shown here is derived from an EMBL/GenBank/DDBJ whole genome shotgun (WGS) entry which is preliminary data.</text>
</comment>
<dbReference type="Gene3D" id="3.40.50.300">
    <property type="entry name" value="P-loop containing nucleotide triphosphate hydrolases"/>
    <property type="match status" value="1"/>
</dbReference>
<dbReference type="InterPro" id="IPR015854">
    <property type="entry name" value="ABC_transpr_LolD-like"/>
</dbReference>
<evidence type="ECO:0000313" key="5">
    <source>
        <dbReference type="Proteomes" id="UP001595840"/>
    </source>
</evidence>
<evidence type="ECO:0000313" key="4">
    <source>
        <dbReference type="EMBL" id="MFC4362509.1"/>
    </source>
</evidence>
<dbReference type="SMART" id="SM00382">
    <property type="entry name" value="AAA"/>
    <property type="match status" value="1"/>
</dbReference>
<dbReference type="PANTHER" id="PTHR24220">
    <property type="entry name" value="IMPORT ATP-BINDING PROTEIN"/>
    <property type="match status" value="1"/>
</dbReference>
<dbReference type="EMBL" id="JBHSCX010000006">
    <property type="protein sequence ID" value="MFC4362509.1"/>
    <property type="molecule type" value="Genomic_DNA"/>
</dbReference>
<gene>
    <name evidence="4" type="ORF">ACFOX3_09350</name>
</gene>
<dbReference type="InterPro" id="IPR003439">
    <property type="entry name" value="ABC_transporter-like_ATP-bd"/>
</dbReference>
<dbReference type="Pfam" id="PF00005">
    <property type="entry name" value="ABC_tran"/>
    <property type="match status" value="1"/>
</dbReference>
<evidence type="ECO:0000259" key="3">
    <source>
        <dbReference type="PROSITE" id="PS50893"/>
    </source>
</evidence>
<dbReference type="InterPro" id="IPR017871">
    <property type="entry name" value="ABC_transporter-like_CS"/>
</dbReference>
<evidence type="ECO:0000256" key="1">
    <source>
        <dbReference type="ARBA" id="ARBA00022741"/>
    </source>
</evidence>
<sequence>MSVFFKCQGARLRYGNSAEPLTVLEDISLSIRQGERVALLGKSGSGKSTLLGYLREQLLNQCAWCPQQPALVAQLSLFHNIYAGGLTRHSNLTNLRNLFFPSAIVQQEIGAIASQLQLQQQLWQKAGELSGGQQQRVGIGRALYQRRRALLADEPVSALDAEQGRLLLTSFLAQHDTSVIALHHVELALSLCDRVIGLADGKIVLDAASKSLQLQDLTQLYQ</sequence>
<keyword evidence="2 4" id="KW-0067">ATP-binding</keyword>
<name>A0ABV8V3L4_9GAMM</name>
<dbReference type="GO" id="GO:0005524">
    <property type="term" value="F:ATP binding"/>
    <property type="evidence" value="ECO:0007669"/>
    <property type="project" value="UniProtKB-KW"/>
</dbReference>